<comment type="subcellular location">
    <subcellularLocation>
        <location evidence="1">Cell envelope</location>
    </subcellularLocation>
</comment>
<dbReference type="InterPro" id="IPR059052">
    <property type="entry name" value="HH_YbhG-like"/>
</dbReference>
<evidence type="ECO:0000256" key="1">
    <source>
        <dbReference type="ARBA" id="ARBA00004196"/>
    </source>
</evidence>
<dbReference type="Gene3D" id="1.10.287.470">
    <property type="entry name" value="Helix hairpin bin"/>
    <property type="match status" value="2"/>
</dbReference>
<dbReference type="InterPro" id="IPR050465">
    <property type="entry name" value="UPF0194_transport"/>
</dbReference>
<dbReference type="Pfam" id="PF25881">
    <property type="entry name" value="HH_YBHG"/>
    <property type="match status" value="1"/>
</dbReference>
<feature type="domain" description="YbhG-like alpha-helical hairpin" evidence="4">
    <location>
        <begin position="93"/>
        <end position="221"/>
    </location>
</feature>
<name>A0A517SJI2_9PLAN</name>
<evidence type="ECO:0000313" key="5">
    <source>
        <dbReference type="EMBL" id="QDT56256.1"/>
    </source>
</evidence>
<evidence type="ECO:0000256" key="2">
    <source>
        <dbReference type="ARBA" id="ARBA00023054"/>
    </source>
</evidence>
<dbReference type="PANTHER" id="PTHR32347:SF23">
    <property type="entry name" value="BLL5650 PROTEIN"/>
    <property type="match status" value="1"/>
</dbReference>
<dbReference type="PANTHER" id="PTHR32347">
    <property type="entry name" value="EFFLUX SYSTEM COMPONENT YKNX-RELATED"/>
    <property type="match status" value="1"/>
</dbReference>
<dbReference type="GO" id="GO:0030313">
    <property type="term" value="C:cell envelope"/>
    <property type="evidence" value="ECO:0007669"/>
    <property type="project" value="UniProtKB-SubCell"/>
</dbReference>
<dbReference type="FunCoup" id="A0A517SJI2">
    <property type="interactions" value="312"/>
</dbReference>
<gene>
    <name evidence="5" type="primary">yibH</name>
    <name evidence="5" type="ORF">Pan44_43080</name>
</gene>
<dbReference type="OrthoDB" id="9785187at2"/>
<evidence type="ECO:0000313" key="6">
    <source>
        <dbReference type="Proteomes" id="UP000315700"/>
    </source>
</evidence>
<feature type="coiled-coil region" evidence="3">
    <location>
        <begin position="199"/>
        <end position="226"/>
    </location>
</feature>
<reference evidence="5 6" key="1">
    <citation type="submission" date="2019-02" db="EMBL/GenBank/DDBJ databases">
        <title>Deep-cultivation of Planctomycetes and their phenomic and genomic characterization uncovers novel biology.</title>
        <authorList>
            <person name="Wiegand S."/>
            <person name="Jogler M."/>
            <person name="Boedeker C."/>
            <person name="Pinto D."/>
            <person name="Vollmers J."/>
            <person name="Rivas-Marin E."/>
            <person name="Kohn T."/>
            <person name="Peeters S.H."/>
            <person name="Heuer A."/>
            <person name="Rast P."/>
            <person name="Oberbeckmann S."/>
            <person name="Bunk B."/>
            <person name="Jeske O."/>
            <person name="Meyerdierks A."/>
            <person name="Storesund J.E."/>
            <person name="Kallscheuer N."/>
            <person name="Luecker S."/>
            <person name="Lage O.M."/>
            <person name="Pohl T."/>
            <person name="Merkel B.J."/>
            <person name="Hornburger P."/>
            <person name="Mueller R.-W."/>
            <person name="Bruemmer F."/>
            <person name="Labrenz M."/>
            <person name="Spormann A.M."/>
            <person name="Op den Camp H."/>
            <person name="Overmann J."/>
            <person name="Amann R."/>
            <person name="Jetten M.S.M."/>
            <person name="Mascher T."/>
            <person name="Medema M.H."/>
            <person name="Devos D.P."/>
            <person name="Kaster A.-K."/>
            <person name="Ovreas L."/>
            <person name="Rohde M."/>
            <person name="Galperin M.Y."/>
            <person name="Jogler C."/>
        </authorList>
    </citation>
    <scope>NUCLEOTIDE SEQUENCE [LARGE SCALE GENOMIC DNA]</scope>
    <source>
        <strain evidence="5 6">Pan44</strain>
    </source>
</reference>
<evidence type="ECO:0000256" key="3">
    <source>
        <dbReference type="SAM" id="Coils"/>
    </source>
</evidence>
<keyword evidence="6" id="KW-1185">Reference proteome</keyword>
<feature type="coiled-coil region" evidence="3">
    <location>
        <begin position="102"/>
        <end position="155"/>
    </location>
</feature>
<dbReference type="AlphaFoldDB" id="A0A517SJI2"/>
<organism evidence="5 6">
    <name type="scientific">Caulifigura coniformis</name>
    <dbReference type="NCBI Taxonomy" id="2527983"/>
    <lineage>
        <taxon>Bacteria</taxon>
        <taxon>Pseudomonadati</taxon>
        <taxon>Planctomycetota</taxon>
        <taxon>Planctomycetia</taxon>
        <taxon>Planctomycetales</taxon>
        <taxon>Planctomycetaceae</taxon>
        <taxon>Caulifigura</taxon>
    </lineage>
</organism>
<accession>A0A517SJI2</accession>
<dbReference type="KEGG" id="ccos:Pan44_43080"/>
<dbReference type="SUPFAM" id="SSF111369">
    <property type="entry name" value="HlyD-like secretion proteins"/>
    <property type="match status" value="2"/>
</dbReference>
<dbReference type="RefSeq" id="WP_145033442.1">
    <property type="nucleotide sequence ID" value="NZ_CP036271.1"/>
</dbReference>
<dbReference type="Gene3D" id="2.40.50.100">
    <property type="match status" value="2"/>
</dbReference>
<dbReference type="EMBL" id="CP036271">
    <property type="protein sequence ID" value="QDT56256.1"/>
    <property type="molecule type" value="Genomic_DNA"/>
</dbReference>
<protein>
    <submittedName>
        <fullName evidence="5">Inner membrane protein YibH</fullName>
    </submittedName>
</protein>
<dbReference type="Gene3D" id="2.40.30.170">
    <property type="match status" value="1"/>
</dbReference>
<keyword evidence="2 3" id="KW-0175">Coiled coil</keyword>
<proteinExistence type="predicted"/>
<evidence type="ECO:0000259" key="4">
    <source>
        <dbReference type="Pfam" id="PF25881"/>
    </source>
</evidence>
<dbReference type="Proteomes" id="UP000315700">
    <property type="component" value="Chromosome"/>
</dbReference>
<sequence>MFRTLRKLILPGAALGLLIFAVIHVVRAQTPAVKSRPPVEPPRAPFANTVAGSGIVEARTENISIGSHLPGVVTEVLVRVGEKVDKGTPLFRLDDRAMKANLRVMQANVAAAKAELSRLESLPRPEELPPAEAKLLEAEANLAELISNYERAQRLGKENAVTEQELVKRKQGVEAGRQQVAGAKASFDLLKAGSWGPEKAIAQAKVEQTRAALEQVQIEIERLTVTAPVDGEVLQVNVRPGEFVGAPPGQALVVLGNVQLLHVRVDIDEHDIPRFRPGAPAQATLRGDPSLKLNLAFERVEPYVVPKKSLTGDNTERVDTRVLQVIYSIENQGCTLYVGQQVDAFIDAARSATETPAGGAPGKSL</sequence>
<dbReference type="InParanoid" id="A0A517SJI2"/>